<evidence type="ECO:0000313" key="2">
    <source>
        <dbReference type="EMBL" id="MBC2370546.1"/>
    </source>
</evidence>
<dbReference type="Proteomes" id="UP000546244">
    <property type="component" value="Unassembled WGS sequence"/>
</dbReference>
<keyword evidence="1" id="KW-0175">Coiled coil</keyword>
<evidence type="ECO:0000256" key="1">
    <source>
        <dbReference type="SAM" id="Coils"/>
    </source>
</evidence>
<protein>
    <submittedName>
        <fullName evidence="2">Uncharacterized protein</fullName>
    </submittedName>
</protein>
<dbReference type="RefSeq" id="WP_185617819.1">
    <property type="nucleotide sequence ID" value="NZ_JAARMV010000001.1"/>
</dbReference>
<sequence>MIIVTVLLTIAVAILAVRIDFIEKKAEIANENMKILDANIRSIRKDNELLSDEYDNLFKSIKQELVISDAELKSYGYPDKPEVSD</sequence>
<proteinExistence type="predicted"/>
<feature type="coiled-coil region" evidence="1">
    <location>
        <begin position="19"/>
        <end position="53"/>
    </location>
</feature>
<dbReference type="AlphaFoldDB" id="A0A7X1A3E2"/>
<name>A0A7X1A3E2_9LIST</name>
<dbReference type="EMBL" id="JAARMV010000001">
    <property type="protein sequence ID" value="MBC2370546.1"/>
    <property type="molecule type" value="Genomic_DNA"/>
</dbReference>
<accession>A0A7X1A3E2</accession>
<comment type="caution">
    <text evidence="2">The sequence shown here is derived from an EMBL/GenBank/DDBJ whole genome shotgun (WGS) entry which is preliminary data.</text>
</comment>
<organism evidence="2 3">
    <name type="scientific">Listeria booriae</name>
    <dbReference type="NCBI Taxonomy" id="1552123"/>
    <lineage>
        <taxon>Bacteria</taxon>
        <taxon>Bacillati</taxon>
        <taxon>Bacillota</taxon>
        <taxon>Bacilli</taxon>
        <taxon>Bacillales</taxon>
        <taxon>Listeriaceae</taxon>
        <taxon>Listeria</taxon>
    </lineage>
</organism>
<reference evidence="2 3" key="1">
    <citation type="submission" date="2020-03" db="EMBL/GenBank/DDBJ databases">
        <title>Soil Listeria distribution.</title>
        <authorList>
            <person name="Liao J."/>
            <person name="Wiedmann M."/>
        </authorList>
    </citation>
    <scope>NUCLEOTIDE SEQUENCE [LARGE SCALE GENOMIC DNA]</scope>
    <source>
        <strain evidence="2 3">FSL L7-1850</strain>
    </source>
</reference>
<evidence type="ECO:0000313" key="3">
    <source>
        <dbReference type="Proteomes" id="UP000546244"/>
    </source>
</evidence>
<gene>
    <name evidence="2" type="ORF">HBP98_00875</name>
</gene>